<reference evidence="2" key="1">
    <citation type="submission" date="2016-11" db="UniProtKB">
        <authorList>
            <consortium name="WormBaseParasite"/>
        </authorList>
    </citation>
    <scope>IDENTIFICATION</scope>
</reference>
<protein>
    <submittedName>
        <fullName evidence="2">Uncharacterized protein</fullName>
    </submittedName>
</protein>
<keyword evidence="1" id="KW-1185">Reference proteome</keyword>
<dbReference type="AlphaFoldDB" id="A0A1I7XS12"/>
<organism evidence="1 2">
    <name type="scientific">Heterorhabditis bacteriophora</name>
    <name type="common">Entomopathogenic nematode worm</name>
    <dbReference type="NCBI Taxonomy" id="37862"/>
    <lineage>
        <taxon>Eukaryota</taxon>
        <taxon>Metazoa</taxon>
        <taxon>Ecdysozoa</taxon>
        <taxon>Nematoda</taxon>
        <taxon>Chromadorea</taxon>
        <taxon>Rhabditida</taxon>
        <taxon>Rhabditina</taxon>
        <taxon>Rhabditomorpha</taxon>
        <taxon>Strongyloidea</taxon>
        <taxon>Heterorhabditidae</taxon>
        <taxon>Heterorhabditis</taxon>
    </lineage>
</organism>
<accession>A0A1I7XS12</accession>
<proteinExistence type="predicted"/>
<evidence type="ECO:0000313" key="1">
    <source>
        <dbReference type="Proteomes" id="UP000095283"/>
    </source>
</evidence>
<dbReference type="Proteomes" id="UP000095283">
    <property type="component" value="Unplaced"/>
</dbReference>
<sequence length="40" mass="4502">MKSPNLANFPHTQDDNCCGAIHWTSWAIKNMRDSRTLLGA</sequence>
<name>A0A1I7XS12_HETBA</name>
<evidence type="ECO:0000313" key="2">
    <source>
        <dbReference type="WBParaSite" id="Hba_20116"/>
    </source>
</evidence>
<dbReference type="WBParaSite" id="Hba_20116">
    <property type="protein sequence ID" value="Hba_20116"/>
    <property type="gene ID" value="Hba_20116"/>
</dbReference>